<feature type="domain" description="PDZ" evidence="4">
    <location>
        <begin position="263"/>
        <end position="340"/>
    </location>
</feature>
<dbReference type="SUPFAM" id="SSF50494">
    <property type="entry name" value="Trypsin-like serine proteases"/>
    <property type="match status" value="1"/>
</dbReference>
<dbReference type="STRING" id="330214.NIDE0442"/>
<dbReference type="EMBL" id="FP929003">
    <property type="protein sequence ID" value="CBK40219.1"/>
    <property type="molecule type" value="Genomic_DNA"/>
</dbReference>
<dbReference type="HOGENOM" id="CLU_020120_2_0_0"/>
<keyword evidence="6" id="KW-1185">Reference proteome</keyword>
<dbReference type="GO" id="GO:0004252">
    <property type="term" value="F:serine-type endopeptidase activity"/>
    <property type="evidence" value="ECO:0007669"/>
    <property type="project" value="InterPro"/>
</dbReference>
<dbReference type="Pfam" id="PF13180">
    <property type="entry name" value="PDZ_2"/>
    <property type="match status" value="1"/>
</dbReference>
<accession>D8PAG0</accession>
<dbReference type="InterPro" id="IPR051201">
    <property type="entry name" value="Chloro_Bact_Ser_Proteases"/>
</dbReference>
<dbReference type="EC" id="3.4.21.-" evidence="5"/>
<dbReference type="AlphaFoldDB" id="D8PAG0"/>
<feature type="chain" id="PRO_5003119764" evidence="3">
    <location>
        <begin position="39"/>
        <end position="358"/>
    </location>
</feature>
<organism evidence="5 6">
    <name type="scientific">Nitrospira defluvii</name>
    <dbReference type="NCBI Taxonomy" id="330214"/>
    <lineage>
        <taxon>Bacteria</taxon>
        <taxon>Pseudomonadati</taxon>
        <taxon>Nitrospirota</taxon>
        <taxon>Nitrospiria</taxon>
        <taxon>Nitrospirales</taxon>
        <taxon>Nitrospiraceae</taxon>
        <taxon>Nitrospira</taxon>
    </lineage>
</organism>
<dbReference type="PRINTS" id="PR00834">
    <property type="entry name" value="PROTEASES2C"/>
</dbReference>
<keyword evidence="1" id="KW-0645">Protease</keyword>
<dbReference type="PANTHER" id="PTHR43343:SF3">
    <property type="entry name" value="PROTEASE DO-LIKE 8, CHLOROPLASTIC"/>
    <property type="match status" value="1"/>
</dbReference>
<dbReference type="KEGG" id="nde:NIDE0442"/>
<reference evidence="5 6" key="1">
    <citation type="journal article" date="2010" name="Proc. Natl. Acad. Sci. U.S.A.">
        <title>A Nitrospira metagenome illuminates the physiology and evolution of globally important nitrite-oxidizing bacteria.</title>
        <authorList>
            <person name="Lucker S."/>
            <person name="Wagner M."/>
            <person name="Maixner F."/>
            <person name="Pelletier E."/>
            <person name="Koch H."/>
            <person name="Vacherie B."/>
            <person name="Rattei T."/>
            <person name="Sinninghe Damste J."/>
            <person name="Spieck E."/>
            <person name="Le Paslier D."/>
            <person name="Daims H."/>
        </authorList>
    </citation>
    <scope>NUCLEOTIDE SEQUENCE [LARGE SCALE GENOMIC DNA]</scope>
</reference>
<dbReference type="PANTHER" id="PTHR43343">
    <property type="entry name" value="PEPTIDASE S12"/>
    <property type="match status" value="1"/>
</dbReference>
<dbReference type="eggNOG" id="COG0265">
    <property type="taxonomic scope" value="Bacteria"/>
</dbReference>
<dbReference type="InterPro" id="IPR036034">
    <property type="entry name" value="PDZ_sf"/>
</dbReference>
<evidence type="ECO:0000256" key="3">
    <source>
        <dbReference type="SAM" id="SignalP"/>
    </source>
</evidence>
<evidence type="ECO:0000313" key="5">
    <source>
        <dbReference type="EMBL" id="CBK40219.1"/>
    </source>
</evidence>
<protein>
    <submittedName>
        <fullName evidence="5">Trypsin-like serine peptidase, S1C</fullName>
        <ecNumber evidence="5">3.4.21.-</ecNumber>
    </submittedName>
</protein>
<dbReference type="Gene3D" id="2.40.10.120">
    <property type="match status" value="1"/>
</dbReference>
<keyword evidence="2 5" id="KW-0378">Hydrolase</keyword>
<evidence type="ECO:0000259" key="4">
    <source>
        <dbReference type="Pfam" id="PF13180"/>
    </source>
</evidence>
<evidence type="ECO:0000313" key="6">
    <source>
        <dbReference type="Proteomes" id="UP000001660"/>
    </source>
</evidence>
<dbReference type="InterPro" id="IPR009003">
    <property type="entry name" value="Peptidase_S1_PA"/>
</dbReference>
<feature type="signal peptide" evidence="3">
    <location>
        <begin position="1"/>
        <end position="38"/>
    </location>
</feature>
<evidence type="ECO:0000256" key="1">
    <source>
        <dbReference type="ARBA" id="ARBA00022670"/>
    </source>
</evidence>
<dbReference type="Proteomes" id="UP000001660">
    <property type="component" value="Chromosome"/>
</dbReference>
<dbReference type="Gene3D" id="2.30.42.10">
    <property type="match status" value="1"/>
</dbReference>
<keyword evidence="3" id="KW-0732">Signal</keyword>
<evidence type="ECO:0000256" key="2">
    <source>
        <dbReference type="ARBA" id="ARBA00022801"/>
    </source>
</evidence>
<dbReference type="OrthoDB" id="9758917at2"/>
<proteinExistence type="predicted"/>
<dbReference type="InterPro" id="IPR001478">
    <property type="entry name" value="PDZ"/>
</dbReference>
<sequence length="358" mass="37083">MLTAPYSRHFAARPDRTRWLAWSLFSLSILSLCTPANGAGHNPTESTPLTELSVPAVVAKVRPSVVTVLTRGIPQGGSQHGAPPGSGSGVILDAGGYILTNNHLVQGVTSVVVGLSTGRLTPGRVVARDFLLDLALVRITAPDLVPAEFSRRTSFEIGETVIAIGNPLALKGGSTVTVGVISALDRSVLTPEGETLYDLLQTDAAINPGNSGGPLVDRYGQVVGINVAVAPSAQAISYAIAMEAVTPHLQSMMDRGSVLRPDLGVIPVTITPSVAASFDLESDRGILALSVDPAKPAGRAGLQSGDVVTAIDNHPLYNIGDFWHAVSRASDQMAFQITTQGKAGTGTITVSRPGPARP</sequence>
<dbReference type="SUPFAM" id="SSF50156">
    <property type="entry name" value="PDZ domain-like"/>
    <property type="match status" value="1"/>
</dbReference>
<name>D8PAG0_9BACT</name>
<dbReference type="GO" id="GO:0006508">
    <property type="term" value="P:proteolysis"/>
    <property type="evidence" value="ECO:0007669"/>
    <property type="project" value="UniProtKB-KW"/>
</dbReference>
<dbReference type="Pfam" id="PF13365">
    <property type="entry name" value="Trypsin_2"/>
    <property type="match status" value="1"/>
</dbReference>
<dbReference type="InterPro" id="IPR001940">
    <property type="entry name" value="Peptidase_S1C"/>
</dbReference>
<gene>
    <name evidence="5" type="ORF">NIDE0442</name>
</gene>